<dbReference type="AlphaFoldDB" id="A0A560WGP2"/>
<dbReference type="PROSITE" id="PS01322">
    <property type="entry name" value="PHOSPHOTRIESTERASE_1"/>
    <property type="match status" value="1"/>
</dbReference>
<dbReference type="GO" id="GO:0008270">
    <property type="term" value="F:zinc ion binding"/>
    <property type="evidence" value="ECO:0007669"/>
    <property type="project" value="InterPro"/>
</dbReference>
<feature type="binding site" description="via carbamate group" evidence="4">
    <location>
        <position position="146"/>
    </location>
    <ligand>
        <name>Zn(2+)</name>
        <dbReference type="ChEBI" id="CHEBI:29105"/>
        <label>2</label>
    </ligand>
</feature>
<dbReference type="RefSeq" id="WP_144854913.1">
    <property type="nucleotide sequence ID" value="NZ_BAAAYT010000004.1"/>
</dbReference>
<proteinExistence type="inferred from homology"/>
<comment type="similarity">
    <text evidence="5">Belongs to the metallo-dependent hydrolases superfamily. Phosphotriesterase family.</text>
</comment>
<evidence type="ECO:0000256" key="3">
    <source>
        <dbReference type="PIRSR" id="PIRSR601559-50"/>
    </source>
</evidence>
<gene>
    <name evidence="6" type="ORF">FB557_0255</name>
</gene>
<sequence length="321" mass="35346">MNTRIPTVAGADLAPEDLGHTLMHEHVFVLNTEIESNYPWEWDEEALVAEAVTKLESAYERGVRTIVDLTVIGLGRDIPRVHRVAEQVRMNIIPATGLYTYDDVPMFFKFRGPGLLIDGPDRLVEYMVRDLTDGIAGTGIRAGIIKCATDAQGVTPGVERVLRSAARAHVETGAPISTHTHAGTERGLEQLDIFEQEGVDLSKVVIGHSGDTTDLNYLRRLLASGVTIGMDRFGLDLMLDFTSRVDTLASIVADGFADQIVLSHDASVYTQNFDIVAKAELLPNWHYEHIHRDVLPALMERGVTSAQIEQMLVRNPAQILG</sequence>
<dbReference type="SUPFAM" id="SSF51556">
    <property type="entry name" value="Metallo-dependent hydrolases"/>
    <property type="match status" value="1"/>
</dbReference>
<dbReference type="Proteomes" id="UP000315628">
    <property type="component" value="Unassembled WGS sequence"/>
</dbReference>
<dbReference type="PANTHER" id="PTHR10819:SF3">
    <property type="entry name" value="PHOSPHOTRIESTERASE-RELATED PROTEIN"/>
    <property type="match status" value="1"/>
</dbReference>
<protein>
    <submittedName>
        <fullName evidence="6">Phosphotriesterase-related protein</fullName>
    </submittedName>
</protein>
<evidence type="ECO:0000313" key="6">
    <source>
        <dbReference type="EMBL" id="TWD16720.1"/>
    </source>
</evidence>
<organism evidence="6 7">
    <name type="scientific">Marihabitans asiaticum</name>
    <dbReference type="NCBI Taxonomy" id="415218"/>
    <lineage>
        <taxon>Bacteria</taxon>
        <taxon>Bacillati</taxon>
        <taxon>Actinomycetota</taxon>
        <taxon>Actinomycetes</taxon>
        <taxon>Micrococcales</taxon>
        <taxon>Intrasporangiaceae</taxon>
        <taxon>Marihabitans</taxon>
    </lineage>
</organism>
<evidence type="ECO:0000256" key="5">
    <source>
        <dbReference type="PROSITE-ProRule" id="PRU00679"/>
    </source>
</evidence>
<dbReference type="EMBL" id="VIUW01000001">
    <property type="protein sequence ID" value="TWD16720.1"/>
    <property type="molecule type" value="Genomic_DNA"/>
</dbReference>
<dbReference type="PANTHER" id="PTHR10819">
    <property type="entry name" value="PHOSPHOTRIESTERASE-RELATED"/>
    <property type="match status" value="1"/>
</dbReference>
<evidence type="ECO:0000256" key="2">
    <source>
        <dbReference type="ARBA" id="ARBA00022801"/>
    </source>
</evidence>
<reference evidence="6 7" key="1">
    <citation type="submission" date="2019-06" db="EMBL/GenBank/DDBJ databases">
        <title>Sequencing the genomes of 1000 actinobacteria strains.</title>
        <authorList>
            <person name="Klenk H.-P."/>
        </authorList>
    </citation>
    <scope>NUCLEOTIDE SEQUENCE [LARGE SCALE GENOMIC DNA]</scope>
    <source>
        <strain evidence="6 7">DSM 18935</strain>
    </source>
</reference>
<dbReference type="Gene3D" id="3.20.20.140">
    <property type="entry name" value="Metal-dependent hydrolases"/>
    <property type="match status" value="1"/>
</dbReference>
<feature type="modified residue" description="N6-carboxylysine" evidence="3 5">
    <location>
        <position position="146"/>
    </location>
</feature>
<dbReference type="OrthoDB" id="9795018at2"/>
<feature type="binding site" evidence="4">
    <location>
        <position position="179"/>
    </location>
    <ligand>
        <name>Zn(2+)</name>
        <dbReference type="ChEBI" id="CHEBI:29105"/>
        <label>2</label>
    </ligand>
</feature>
<dbReference type="Pfam" id="PF02126">
    <property type="entry name" value="PTE"/>
    <property type="match status" value="1"/>
</dbReference>
<evidence type="ECO:0000256" key="1">
    <source>
        <dbReference type="ARBA" id="ARBA00022723"/>
    </source>
</evidence>
<evidence type="ECO:0000256" key="4">
    <source>
        <dbReference type="PIRSR" id="PIRSR601559-51"/>
    </source>
</evidence>
<feature type="binding site" evidence="4">
    <location>
        <position position="24"/>
    </location>
    <ligand>
        <name>Zn(2+)</name>
        <dbReference type="ChEBI" id="CHEBI:29105"/>
        <label>1</label>
    </ligand>
</feature>
<feature type="binding site" evidence="4">
    <location>
        <position position="265"/>
    </location>
    <ligand>
        <name>Zn(2+)</name>
        <dbReference type="ChEBI" id="CHEBI:29105"/>
        <label>1</label>
    </ligand>
</feature>
<name>A0A560WGP2_9MICO</name>
<dbReference type="InterPro" id="IPR032466">
    <property type="entry name" value="Metal_Hydrolase"/>
</dbReference>
<dbReference type="InterPro" id="IPR001559">
    <property type="entry name" value="Phosphotriesterase"/>
</dbReference>
<keyword evidence="2" id="KW-0378">Hydrolase</keyword>
<comment type="cofactor">
    <cofactor evidence="4">
        <name>a divalent metal cation</name>
        <dbReference type="ChEBI" id="CHEBI:60240"/>
    </cofactor>
    <text evidence="4">Binds 2 divalent metal cations per subunit.</text>
</comment>
<dbReference type="GO" id="GO:0016788">
    <property type="term" value="F:hydrolase activity, acting on ester bonds"/>
    <property type="evidence" value="ECO:0007669"/>
    <property type="project" value="InterPro"/>
</dbReference>
<evidence type="ECO:0000313" key="7">
    <source>
        <dbReference type="Proteomes" id="UP000315628"/>
    </source>
</evidence>
<keyword evidence="7" id="KW-1185">Reference proteome</keyword>
<dbReference type="PROSITE" id="PS51347">
    <property type="entry name" value="PHOSPHOTRIESTERASE_2"/>
    <property type="match status" value="1"/>
</dbReference>
<keyword evidence="1 4" id="KW-0479">Metal-binding</keyword>
<feature type="binding site" evidence="4">
    <location>
        <position position="26"/>
    </location>
    <ligand>
        <name>Zn(2+)</name>
        <dbReference type="ChEBI" id="CHEBI:29105"/>
        <label>1</label>
    </ligand>
</feature>
<comment type="caution">
    <text evidence="6">The sequence shown here is derived from an EMBL/GenBank/DDBJ whole genome shotgun (WGS) entry which is preliminary data.</text>
</comment>
<accession>A0A560WGP2</accession>
<dbReference type="InterPro" id="IPR017947">
    <property type="entry name" value="AryldialkylPase_Zn-BS"/>
</dbReference>
<feature type="binding site" evidence="4">
    <location>
        <position position="208"/>
    </location>
    <ligand>
        <name>Zn(2+)</name>
        <dbReference type="ChEBI" id="CHEBI:29105"/>
        <label>2</label>
    </ligand>
</feature>
<feature type="binding site" description="via carbamate group" evidence="4">
    <location>
        <position position="146"/>
    </location>
    <ligand>
        <name>Zn(2+)</name>
        <dbReference type="ChEBI" id="CHEBI:29105"/>
        <label>1</label>
    </ligand>
</feature>